<reference evidence="2 3" key="1">
    <citation type="journal article" date="2015" name="Appl. Environ. Microbiol.">
        <title>Aerobic and Anaerobic Thiosulfate Oxidation by a Cold-Adapted, Subglacial Chemoautotroph.</title>
        <authorList>
            <person name="Harrold Z.R."/>
            <person name="Skidmore M.L."/>
            <person name="Hamilton T.L."/>
            <person name="Desch L."/>
            <person name="Amada K."/>
            <person name="van Gelder W."/>
            <person name="Glover K."/>
            <person name="Roden E.E."/>
            <person name="Boyd E.S."/>
        </authorList>
    </citation>
    <scope>NUCLEOTIDE SEQUENCE [LARGE SCALE GENOMIC DNA]</scope>
    <source>
        <strain evidence="2 3">RG</strain>
    </source>
</reference>
<dbReference type="AlphaFoldDB" id="A0A106BJA1"/>
<dbReference type="PATRIC" id="fig|36861.3.peg.2590"/>
<keyword evidence="3" id="KW-1185">Reference proteome</keyword>
<comment type="caution">
    <text evidence="2">The sequence shown here is derived from an EMBL/GenBank/DDBJ whole genome shotgun (WGS) entry which is preliminary data.</text>
</comment>
<organism evidence="2 3">
    <name type="scientific">Thiobacillus denitrificans</name>
    <dbReference type="NCBI Taxonomy" id="36861"/>
    <lineage>
        <taxon>Bacteria</taxon>
        <taxon>Pseudomonadati</taxon>
        <taxon>Pseudomonadota</taxon>
        <taxon>Betaproteobacteria</taxon>
        <taxon>Nitrosomonadales</taxon>
        <taxon>Thiobacillaceae</taxon>
        <taxon>Thiobacillus</taxon>
    </lineage>
</organism>
<proteinExistence type="predicted"/>
<dbReference type="Proteomes" id="UP000064243">
    <property type="component" value="Unassembled WGS sequence"/>
</dbReference>
<protein>
    <submittedName>
        <fullName evidence="2">Uncharacterized protein</fullName>
    </submittedName>
</protein>
<name>A0A106BJA1_THIDE</name>
<evidence type="ECO:0000256" key="1">
    <source>
        <dbReference type="SAM" id="SignalP"/>
    </source>
</evidence>
<feature type="chain" id="PRO_5007125627" evidence="1">
    <location>
        <begin position="21"/>
        <end position="133"/>
    </location>
</feature>
<feature type="signal peptide" evidence="1">
    <location>
        <begin position="1"/>
        <end position="20"/>
    </location>
</feature>
<dbReference type="OrthoDB" id="9154669at2"/>
<evidence type="ECO:0000313" key="3">
    <source>
        <dbReference type="Proteomes" id="UP000064243"/>
    </source>
</evidence>
<sequence>MRKLIMILLLSGLFSNAALALDDVVTVKLEAQNNSGQNGVATLMPEGNKTKVVIEIPNAPTDIAQPAHIHLGSCDKLDKAPKWNLEAVKGGRSVTMVPVPLETILKDKTAINIHKSAAEAQIYVSCGNIIAVM</sequence>
<accession>A0A106BJA1</accession>
<evidence type="ECO:0000313" key="2">
    <source>
        <dbReference type="EMBL" id="KVW93515.1"/>
    </source>
</evidence>
<keyword evidence="1" id="KW-0732">Signal</keyword>
<gene>
    <name evidence="2" type="ORF">ABW22_13860</name>
</gene>
<dbReference type="EMBL" id="LDUG01000044">
    <property type="protein sequence ID" value="KVW93515.1"/>
    <property type="molecule type" value="Genomic_DNA"/>
</dbReference>
<dbReference type="RefSeq" id="WP_059757943.1">
    <property type="nucleotide sequence ID" value="NZ_LDUG01000044.1"/>
</dbReference>
<dbReference type="STRING" id="1123392.GCA_000376425_00936"/>